<keyword evidence="6" id="KW-0479">Metal-binding</keyword>
<evidence type="ECO:0000256" key="6">
    <source>
        <dbReference type="ARBA" id="ARBA00022723"/>
    </source>
</evidence>
<accession>A0A564Y8R2</accession>
<keyword evidence="7" id="KW-0547">Nucleotide-binding</keyword>
<evidence type="ECO:0000256" key="7">
    <source>
        <dbReference type="ARBA" id="ARBA00022741"/>
    </source>
</evidence>
<dbReference type="GO" id="GO:0046872">
    <property type="term" value="F:metal ion binding"/>
    <property type="evidence" value="ECO:0007669"/>
    <property type="project" value="UniProtKB-KW"/>
</dbReference>
<dbReference type="NCBIfam" id="TIGR01499">
    <property type="entry name" value="folC"/>
    <property type="match status" value="1"/>
</dbReference>
<dbReference type="GO" id="GO:0004326">
    <property type="term" value="F:tetrahydrofolylpolyglutamate synthase activity"/>
    <property type="evidence" value="ECO:0007669"/>
    <property type="project" value="UniProtKB-EC"/>
</dbReference>
<evidence type="ECO:0000256" key="4">
    <source>
        <dbReference type="ARBA" id="ARBA00022563"/>
    </source>
</evidence>
<evidence type="ECO:0000256" key="8">
    <source>
        <dbReference type="ARBA" id="ARBA00022840"/>
    </source>
</evidence>
<dbReference type="Proteomes" id="UP000321570">
    <property type="component" value="Unassembled WGS sequence"/>
</dbReference>
<evidence type="ECO:0000313" key="14">
    <source>
        <dbReference type="Proteomes" id="UP000321570"/>
    </source>
</evidence>
<reference evidence="13 14" key="1">
    <citation type="submission" date="2019-07" db="EMBL/GenBank/DDBJ databases">
        <authorList>
            <person name="Jastrzebski P J."/>
            <person name="Paukszto L."/>
            <person name="Jastrzebski P J."/>
        </authorList>
    </citation>
    <scope>NUCLEOTIDE SEQUENCE [LARGE SCALE GENOMIC DNA]</scope>
    <source>
        <strain evidence="13 14">WMS-il1</strain>
    </source>
</reference>
<proteinExistence type="inferred from homology"/>
<protein>
    <recommendedName>
        <fullName evidence="3">tetrahydrofolate synthase</fullName>
        <ecNumber evidence="3">6.3.2.17</ecNumber>
    </recommendedName>
    <alternativeName>
        <fullName evidence="11">Folylpoly-gamma-glutamate synthetase</fullName>
    </alternativeName>
    <alternativeName>
        <fullName evidence="10">Tetrahydrofolylpolyglutamate synthase</fullName>
    </alternativeName>
</protein>
<dbReference type="AlphaFoldDB" id="A0A564Y8R2"/>
<feature type="non-terminal residue" evidence="13">
    <location>
        <position position="387"/>
    </location>
</feature>
<dbReference type="PANTHER" id="PTHR11136">
    <property type="entry name" value="FOLYLPOLYGLUTAMATE SYNTHASE-RELATED"/>
    <property type="match status" value="1"/>
</dbReference>
<dbReference type="InterPro" id="IPR036565">
    <property type="entry name" value="Mur-like_cat_sf"/>
</dbReference>
<dbReference type="EMBL" id="CABIJS010000111">
    <property type="protein sequence ID" value="VUZ43576.1"/>
    <property type="molecule type" value="Genomic_DNA"/>
</dbReference>
<dbReference type="GO" id="GO:0006730">
    <property type="term" value="P:one-carbon metabolic process"/>
    <property type="evidence" value="ECO:0007669"/>
    <property type="project" value="UniProtKB-KW"/>
</dbReference>
<comment type="catalytic activity">
    <reaction evidence="12">
        <text>(6S)-5,6,7,8-tetrahydrofolyl-(gamma-L-Glu)(n) + L-glutamate + ATP = (6S)-5,6,7,8-tetrahydrofolyl-(gamma-L-Glu)(n+1) + ADP + phosphate + H(+)</text>
        <dbReference type="Rhea" id="RHEA:10580"/>
        <dbReference type="Rhea" id="RHEA-COMP:14738"/>
        <dbReference type="Rhea" id="RHEA-COMP:14740"/>
        <dbReference type="ChEBI" id="CHEBI:15378"/>
        <dbReference type="ChEBI" id="CHEBI:29985"/>
        <dbReference type="ChEBI" id="CHEBI:30616"/>
        <dbReference type="ChEBI" id="CHEBI:43474"/>
        <dbReference type="ChEBI" id="CHEBI:141005"/>
        <dbReference type="ChEBI" id="CHEBI:456216"/>
        <dbReference type="EC" id="6.3.2.17"/>
    </reaction>
</comment>
<evidence type="ECO:0000256" key="9">
    <source>
        <dbReference type="ARBA" id="ARBA00022842"/>
    </source>
</evidence>
<dbReference type="GO" id="GO:0005739">
    <property type="term" value="C:mitochondrion"/>
    <property type="evidence" value="ECO:0007669"/>
    <property type="project" value="TreeGrafter"/>
</dbReference>
<keyword evidence="5" id="KW-0436">Ligase</keyword>
<evidence type="ECO:0000313" key="13">
    <source>
        <dbReference type="EMBL" id="VUZ43576.1"/>
    </source>
</evidence>
<dbReference type="GO" id="GO:0005524">
    <property type="term" value="F:ATP binding"/>
    <property type="evidence" value="ECO:0007669"/>
    <property type="project" value="UniProtKB-KW"/>
</dbReference>
<keyword evidence="9" id="KW-0460">Magnesium</keyword>
<evidence type="ECO:0000256" key="10">
    <source>
        <dbReference type="ARBA" id="ARBA00030592"/>
    </source>
</evidence>
<comment type="similarity">
    <text evidence="2">Belongs to the folylpolyglutamate synthase family.</text>
</comment>
<dbReference type="SUPFAM" id="SSF53623">
    <property type="entry name" value="MurD-like peptide ligases, catalytic domain"/>
    <property type="match status" value="1"/>
</dbReference>
<evidence type="ECO:0000256" key="1">
    <source>
        <dbReference type="ARBA" id="ARBA00005150"/>
    </source>
</evidence>
<comment type="pathway">
    <text evidence="1">Cofactor biosynthesis; tetrahydrofolylpolyglutamate biosynthesis.</text>
</comment>
<dbReference type="Gene3D" id="3.40.1190.10">
    <property type="entry name" value="Mur-like, catalytic domain"/>
    <property type="match status" value="1"/>
</dbReference>
<dbReference type="InterPro" id="IPR036615">
    <property type="entry name" value="Mur_ligase_C_dom_sf"/>
</dbReference>
<dbReference type="EC" id="6.3.2.17" evidence="3"/>
<dbReference type="GO" id="GO:0005829">
    <property type="term" value="C:cytosol"/>
    <property type="evidence" value="ECO:0007669"/>
    <property type="project" value="TreeGrafter"/>
</dbReference>
<evidence type="ECO:0000256" key="11">
    <source>
        <dbReference type="ARBA" id="ARBA00030876"/>
    </source>
</evidence>
<organism evidence="13 14">
    <name type="scientific">Hymenolepis diminuta</name>
    <name type="common">Rat tapeworm</name>
    <dbReference type="NCBI Taxonomy" id="6216"/>
    <lineage>
        <taxon>Eukaryota</taxon>
        <taxon>Metazoa</taxon>
        <taxon>Spiralia</taxon>
        <taxon>Lophotrochozoa</taxon>
        <taxon>Platyhelminthes</taxon>
        <taxon>Cestoda</taxon>
        <taxon>Eucestoda</taxon>
        <taxon>Cyclophyllidea</taxon>
        <taxon>Hymenolepididae</taxon>
        <taxon>Hymenolepis</taxon>
    </lineage>
</organism>
<dbReference type="Gene3D" id="3.90.190.20">
    <property type="entry name" value="Mur ligase, C-terminal domain"/>
    <property type="match status" value="1"/>
</dbReference>
<dbReference type="PANTHER" id="PTHR11136:SF5">
    <property type="entry name" value="FOLYLPOLYGLUTAMATE SYNTHASE, MITOCHONDRIAL"/>
    <property type="match status" value="1"/>
</dbReference>
<dbReference type="SUPFAM" id="SSF53244">
    <property type="entry name" value="MurD-like peptide ligases, peptide-binding domain"/>
    <property type="match status" value="1"/>
</dbReference>
<keyword evidence="4" id="KW-0554">One-carbon metabolism</keyword>
<evidence type="ECO:0000256" key="2">
    <source>
        <dbReference type="ARBA" id="ARBA00008276"/>
    </source>
</evidence>
<evidence type="ECO:0000256" key="12">
    <source>
        <dbReference type="ARBA" id="ARBA00047493"/>
    </source>
</evidence>
<evidence type="ECO:0000256" key="5">
    <source>
        <dbReference type="ARBA" id="ARBA00022598"/>
    </source>
</evidence>
<dbReference type="InterPro" id="IPR001645">
    <property type="entry name" value="Folylpolyglutamate_synth"/>
</dbReference>
<name>A0A564Y8R2_HYMDI</name>
<keyword evidence="14" id="KW-1185">Reference proteome</keyword>
<sequence length="387" mass="43556">MYHPVFPSPTFISYILHVALRIFLSEEVDVVIMEVGLGGRYDETNFIRRPLVTAVAEIELEHTEILGNTIEEIAWNKAGIFKPRVPAVVLGNQQSGVMEVFIGRANAVKCSLYIAPTFDVIESEARGLKNWELLKQRVADAPIREKNITLALSVVSLWHSEKDRISAGVKTSYKSISAKTLSVTPTETQIEGVLSAQVVGRFQKINVSENVHFFIDCAHTVESMKCCSKWFRTFNESSKPDEQPYKILLFTVTGGRNPFKMLSILEKLNFDAVYFVNYVSGDLKRLPNKTPQLSTCVEQWQKLNSSTPFYELTNENFVQFISKMQAWDGESTLHFSCGVVSAKKINVLAVGSVYLVGDVLKVSAFRKNCDLCSNNLSFIYTTNFVFQ</sequence>
<evidence type="ECO:0000256" key="3">
    <source>
        <dbReference type="ARBA" id="ARBA00013025"/>
    </source>
</evidence>
<gene>
    <name evidence="13" type="ORF">WMSIL1_LOCUS3971</name>
</gene>
<keyword evidence="8" id="KW-0067">ATP-binding</keyword>